<keyword evidence="4" id="KW-0808">Transferase</keyword>
<dbReference type="SUPFAM" id="SSF53383">
    <property type="entry name" value="PLP-dependent transferases"/>
    <property type="match status" value="1"/>
</dbReference>
<comment type="similarity">
    <text evidence="2">Belongs to the class-V pyridoxal-phosphate-dependent aminotransferase family. NifS/IscS subfamily.</text>
</comment>
<accession>A0A8A2VLA6</accession>
<evidence type="ECO:0000259" key="10">
    <source>
        <dbReference type="Pfam" id="PF00266"/>
    </source>
</evidence>
<dbReference type="Gene3D" id="3.40.640.10">
    <property type="entry name" value="Type I PLP-dependent aspartate aminotransferase-like (Major domain)"/>
    <property type="match status" value="1"/>
</dbReference>
<dbReference type="Pfam" id="PF00266">
    <property type="entry name" value="Aminotran_5"/>
    <property type="match status" value="1"/>
</dbReference>
<dbReference type="GO" id="GO:0046872">
    <property type="term" value="F:metal ion binding"/>
    <property type="evidence" value="ECO:0007669"/>
    <property type="project" value="UniProtKB-KW"/>
</dbReference>
<organism evidence="11 12">
    <name type="scientific">Haloterrigena alkaliphila</name>
    <dbReference type="NCBI Taxonomy" id="2816475"/>
    <lineage>
        <taxon>Archaea</taxon>
        <taxon>Methanobacteriati</taxon>
        <taxon>Methanobacteriota</taxon>
        <taxon>Stenosarchaea group</taxon>
        <taxon>Halobacteria</taxon>
        <taxon>Halobacteriales</taxon>
        <taxon>Natrialbaceae</taxon>
        <taxon>Haloterrigena</taxon>
    </lineage>
</organism>
<dbReference type="PROSITE" id="PS00595">
    <property type="entry name" value="AA_TRANSFER_CLASS_5"/>
    <property type="match status" value="1"/>
</dbReference>
<evidence type="ECO:0000256" key="5">
    <source>
        <dbReference type="ARBA" id="ARBA00022723"/>
    </source>
</evidence>
<dbReference type="PANTHER" id="PTHR11601:SF34">
    <property type="entry name" value="CYSTEINE DESULFURASE"/>
    <property type="match status" value="1"/>
</dbReference>
<comment type="cofactor">
    <cofactor evidence="1 9">
        <name>pyridoxal 5'-phosphate</name>
        <dbReference type="ChEBI" id="CHEBI:597326"/>
    </cofactor>
</comment>
<dbReference type="AlphaFoldDB" id="A0A8A2VLA6"/>
<keyword evidence="7" id="KW-0408">Iron</keyword>
<name>A0A8A2VLA6_9EURY</name>
<dbReference type="PANTHER" id="PTHR11601">
    <property type="entry name" value="CYSTEINE DESULFURYLASE FAMILY MEMBER"/>
    <property type="match status" value="1"/>
</dbReference>
<keyword evidence="8" id="KW-0411">Iron-sulfur</keyword>
<dbReference type="GO" id="GO:0031071">
    <property type="term" value="F:cysteine desulfurase activity"/>
    <property type="evidence" value="ECO:0007669"/>
    <property type="project" value="UniProtKB-EC"/>
</dbReference>
<dbReference type="GeneID" id="63187473"/>
<dbReference type="PIRSF" id="PIRSF005572">
    <property type="entry name" value="NifS"/>
    <property type="match status" value="1"/>
</dbReference>
<dbReference type="InterPro" id="IPR020578">
    <property type="entry name" value="Aminotrans_V_PyrdxlP_BS"/>
</dbReference>
<dbReference type="InterPro" id="IPR000192">
    <property type="entry name" value="Aminotrans_V_dom"/>
</dbReference>
<evidence type="ECO:0000313" key="11">
    <source>
        <dbReference type="EMBL" id="QSX01103.1"/>
    </source>
</evidence>
<feature type="domain" description="Aminotransferase class V" evidence="10">
    <location>
        <begin position="9"/>
        <end position="384"/>
    </location>
</feature>
<evidence type="ECO:0000256" key="4">
    <source>
        <dbReference type="ARBA" id="ARBA00022679"/>
    </source>
</evidence>
<dbReference type="GO" id="GO:0051536">
    <property type="term" value="F:iron-sulfur cluster binding"/>
    <property type="evidence" value="ECO:0007669"/>
    <property type="project" value="UniProtKB-KW"/>
</dbReference>
<dbReference type="InterPro" id="IPR016454">
    <property type="entry name" value="Cysteine_dSase"/>
</dbReference>
<evidence type="ECO:0000256" key="8">
    <source>
        <dbReference type="ARBA" id="ARBA00023014"/>
    </source>
</evidence>
<evidence type="ECO:0000256" key="1">
    <source>
        <dbReference type="ARBA" id="ARBA00001933"/>
    </source>
</evidence>
<dbReference type="KEGG" id="hakz:J0X25_09170"/>
<evidence type="ECO:0000256" key="2">
    <source>
        <dbReference type="ARBA" id="ARBA00006490"/>
    </source>
</evidence>
<dbReference type="Gene3D" id="3.90.1150.10">
    <property type="entry name" value="Aspartate Aminotransferase, domain 1"/>
    <property type="match status" value="1"/>
</dbReference>
<dbReference type="FunFam" id="3.40.640.10:FF:000084">
    <property type="entry name" value="IscS-like cysteine desulfurase"/>
    <property type="match status" value="1"/>
</dbReference>
<dbReference type="EMBL" id="CP071462">
    <property type="protein sequence ID" value="QSX01103.1"/>
    <property type="molecule type" value="Genomic_DNA"/>
</dbReference>
<dbReference type="InterPro" id="IPR015422">
    <property type="entry name" value="PyrdxlP-dep_Trfase_small"/>
</dbReference>
<proteinExistence type="inferred from homology"/>
<keyword evidence="6" id="KW-0663">Pyridoxal phosphate</keyword>
<keyword evidence="12" id="KW-1185">Reference proteome</keyword>
<dbReference type="RefSeq" id="WP_207290817.1">
    <property type="nucleotide sequence ID" value="NZ_CP071462.1"/>
</dbReference>
<protein>
    <recommendedName>
        <fullName evidence="3">cysteine desulfurase</fullName>
        <ecNumber evidence="3">2.8.1.7</ecNumber>
    </recommendedName>
</protein>
<dbReference type="InterPro" id="IPR015424">
    <property type="entry name" value="PyrdxlP-dep_Trfase"/>
</dbReference>
<dbReference type="InterPro" id="IPR015421">
    <property type="entry name" value="PyrdxlP-dep_Trfase_major"/>
</dbReference>
<reference evidence="11 12" key="1">
    <citation type="submission" date="2021-03" db="EMBL/GenBank/DDBJ databases">
        <title>Haloterrigena longa sp. nov. and Haloterrigena limicola sp. nov., extremely halophilic archaea isolated from a salt lake.</title>
        <authorList>
            <person name="Henglin C."/>
        </authorList>
    </citation>
    <scope>NUCLEOTIDE SEQUENCE [LARGE SCALE GENOMIC DNA]</scope>
    <source>
        <strain evidence="11 12">KZCA68</strain>
    </source>
</reference>
<dbReference type="EC" id="2.8.1.7" evidence="3"/>
<evidence type="ECO:0000256" key="9">
    <source>
        <dbReference type="RuleBase" id="RU004504"/>
    </source>
</evidence>
<evidence type="ECO:0000313" key="12">
    <source>
        <dbReference type="Proteomes" id="UP000663203"/>
    </source>
</evidence>
<keyword evidence="5" id="KW-0479">Metal-binding</keyword>
<dbReference type="Gene3D" id="1.10.260.50">
    <property type="match status" value="1"/>
</dbReference>
<evidence type="ECO:0000256" key="3">
    <source>
        <dbReference type="ARBA" id="ARBA00012239"/>
    </source>
</evidence>
<evidence type="ECO:0000256" key="6">
    <source>
        <dbReference type="ARBA" id="ARBA00022898"/>
    </source>
</evidence>
<dbReference type="Proteomes" id="UP000663203">
    <property type="component" value="Chromosome"/>
</dbReference>
<sequence>MSENVPTPIYLDHHASTPVDQQVLEAMQPYHTEHYGNPANDTHQAGRDAKTGVETAATQVADAIGAPSTKNIIFTSGATESDNLAIRGPVEHALQQGETPHIITAVTEHEAVLEPCEVFEADGVDITYLPVDEHGRVDPDDVRAAVQEETLLISIMAANNEIGTVAPLAEIGEIADEHDIYFHTDAVQALGYLELDVEDLGIDLMSISGHKIYGPKGVGALYVRRPHPKNDITPLIRGGGHQSGLRSGTLNVPGIVGLGKAVDLAVSNQDDRVAHVETLRDRLWDQLTDRLDDLALNGHPDHRLPHNLNVSFRGVSNYLLTRELNQHGIIAAAGAACSTAEDGGTTTVETSHVLEAITDDEERLESAVRFGLGKDTTADEIDYVADTIADIVPKKRRVQL</sequence>
<evidence type="ECO:0000256" key="7">
    <source>
        <dbReference type="ARBA" id="ARBA00023004"/>
    </source>
</evidence>
<gene>
    <name evidence="11" type="ORF">J0X25_09170</name>
</gene>